<evidence type="ECO:0000256" key="5">
    <source>
        <dbReference type="ARBA" id="ARBA00023014"/>
    </source>
</evidence>
<dbReference type="Pfam" id="PF04055">
    <property type="entry name" value="Radical_SAM"/>
    <property type="match status" value="1"/>
</dbReference>
<evidence type="ECO:0000259" key="8">
    <source>
        <dbReference type="PROSITE" id="PS51918"/>
    </source>
</evidence>
<evidence type="ECO:0000256" key="3">
    <source>
        <dbReference type="ARBA" id="ARBA00022741"/>
    </source>
</evidence>
<accession>A0A917D5K9</accession>
<keyword evidence="6" id="KW-0342">GTP-binding</keyword>
<dbReference type="InterPro" id="IPR007197">
    <property type="entry name" value="rSAM"/>
</dbReference>
<dbReference type="GO" id="GO:0005525">
    <property type="term" value="F:GTP binding"/>
    <property type="evidence" value="ECO:0007669"/>
    <property type="project" value="UniProtKB-KW"/>
</dbReference>
<dbReference type="GO" id="GO:0051539">
    <property type="term" value="F:4 iron, 4 sulfur cluster binding"/>
    <property type="evidence" value="ECO:0007669"/>
    <property type="project" value="UniProtKB-KW"/>
</dbReference>
<gene>
    <name evidence="9" type="primary">moaA</name>
    <name evidence="9" type="ORF">GCM10010916_33230</name>
</gene>
<feature type="domain" description="Radical SAM core" evidence="8">
    <location>
        <begin position="1"/>
        <end position="196"/>
    </location>
</feature>
<dbReference type="Pfam" id="PF06463">
    <property type="entry name" value="Mob_synth_C"/>
    <property type="match status" value="1"/>
</dbReference>
<proteinExistence type="predicted"/>
<dbReference type="Proteomes" id="UP000644756">
    <property type="component" value="Unassembled WGS sequence"/>
</dbReference>
<dbReference type="InterPro" id="IPR010505">
    <property type="entry name" value="MoaA_twitch"/>
</dbReference>
<evidence type="ECO:0000256" key="6">
    <source>
        <dbReference type="ARBA" id="ARBA00023134"/>
    </source>
</evidence>
<dbReference type="InterPro" id="IPR013483">
    <property type="entry name" value="MoaA"/>
</dbReference>
<evidence type="ECO:0000313" key="10">
    <source>
        <dbReference type="Proteomes" id="UP000644756"/>
    </source>
</evidence>
<organism evidence="9 10">
    <name type="scientific">Paenibacillus abyssi</name>
    <dbReference type="NCBI Taxonomy" id="1340531"/>
    <lineage>
        <taxon>Bacteria</taxon>
        <taxon>Bacillati</taxon>
        <taxon>Bacillota</taxon>
        <taxon>Bacilli</taxon>
        <taxon>Bacillales</taxon>
        <taxon>Paenibacillaceae</taxon>
        <taxon>Paenibacillus</taxon>
    </lineage>
</organism>
<keyword evidence="4" id="KW-0408">Iron</keyword>
<dbReference type="CDD" id="cd21117">
    <property type="entry name" value="Twitch_MoaA"/>
    <property type="match status" value="1"/>
</dbReference>
<evidence type="ECO:0000256" key="2">
    <source>
        <dbReference type="ARBA" id="ARBA00022723"/>
    </source>
</evidence>
<dbReference type="PROSITE" id="PS51918">
    <property type="entry name" value="RADICAL_SAM"/>
    <property type="match status" value="1"/>
</dbReference>
<evidence type="ECO:0000256" key="1">
    <source>
        <dbReference type="ARBA" id="ARBA00022691"/>
    </source>
</evidence>
<keyword evidence="10" id="KW-1185">Reference proteome</keyword>
<reference evidence="9" key="1">
    <citation type="journal article" date="2014" name="Int. J. Syst. Evol. Microbiol.">
        <title>Complete genome sequence of Corynebacterium casei LMG S-19264T (=DSM 44701T), isolated from a smear-ripened cheese.</title>
        <authorList>
            <consortium name="US DOE Joint Genome Institute (JGI-PGF)"/>
            <person name="Walter F."/>
            <person name="Albersmeier A."/>
            <person name="Kalinowski J."/>
            <person name="Ruckert C."/>
        </authorList>
    </citation>
    <scope>NUCLEOTIDE SEQUENCE</scope>
    <source>
        <strain evidence="9">CGMCC 1.12987</strain>
    </source>
</reference>
<dbReference type="GO" id="GO:0046872">
    <property type="term" value="F:metal ion binding"/>
    <property type="evidence" value="ECO:0007669"/>
    <property type="project" value="UniProtKB-KW"/>
</dbReference>
<dbReference type="InterPro" id="IPR058240">
    <property type="entry name" value="rSAM_sf"/>
</dbReference>
<name>A0A917D5K9_9BACL</name>
<dbReference type="AlphaFoldDB" id="A0A917D5K9"/>
<keyword evidence="2" id="KW-0479">Metal-binding</keyword>
<dbReference type="Gene3D" id="3.20.20.70">
    <property type="entry name" value="Aldolase class I"/>
    <property type="match status" value="1"/>
</dbReference>
<dbReference type="PANTHER" id="PTHR22960:SF0">
    <property type="entry name" value="MOLYBDENUM COFACTOR BIOSYNTHESIS PROTEIN 1"/>
    <property type="match status" value="1"/>
</dbReference>
<dbReference type="InterPro" id="IPR006638">
    <property type="entry name" value="Elp3/MiaA/NifB-like_rSAM"/>
</dbReference>
<comment type="caution">
    <text evidence="9">The sequence shown here is derived from an EMBL/GenBank/DDBJ whole genome shotgun (WGS) entry which is preliminary data.</text>
</comment>
<keyword evidence="7" id="KW-0501">Molybdenum cofactor biosynthesis</keyword>
<dbReference type="InterPro" id="IPR013785">
    <property type="entry name" value="Aldolase_TIM"/>
</dbReference>
<evidence type="ECO:0000256" key="7">
    <source>
        <dbReference type="ARBA" id="ARBA00023150"/>
    </source>
</evidence>
<dbReference type="EMBL" id="BMGR01000011">
    <property type="protein sequence ID" value="GGG13663.1"/>
    <property type="molecule type" value="Genomic_DNA"/>
</dbReference>
<evidence type="ECO:0000313" key="9">
    <source>
        <dbReference type="EMBL" id="GGG13663.1"/>
    </source>
</evidence>
<keyword evidence="3" id="KW-0547">Nucleotide-binding</keyword>
<keyword evidence="5" id="KW-0411">Iron-sulfur</keyword>
<dbReference type="NCBIfam" id="TIGR02666">
    <property type="entry name" value="moaA"/>
    <property type="match status" value="1"/>
</dbReference>
<dbReference type="PANTHER" id="PTHR22960">
    <property type="entry name" value="MOLYBDOPTERIN COFACTOR SYNTHESIS PROTEIN A"/>
    <property type="match status" value="1"/>
</dbReference>
<protein>
    <submittedName>
        <fullName evidence="9">Cyclic pyranopterin monophosphate synthase</fullName>
    </submittedName>
</protein>
<sequence length="308" mass="34452">MPEEVFGPDYEFLPKDQLLSFEEITRMARIFASLGVEKLRITGGEPLLRKELPRLIHMLTSVEGIKDIALTTNGSLLTKFAKELKEAGLHRINVSLDSLNDDTFHKMNGGRCDVRTVLTGIEAAEKAGLQVKVNMVVQKGLNDQDILPMAHYFHPTGHTLRFIEFMDVGNSNGWNLDKVVSKKEIIDRIHAELPLEPVDSDYLGEVASRYRYVGTSTEVGVISSVTESFCSTCTRARLSANGHLYTCLFAVKGTDLRSVLQSGAEDAELTNLIQEVWSKRNDRYSDERLLNTNLANKKKKIEMSYIGG</sequence>
<dbReference type="SUPFAM" id="SSF102114">
    <property type="entry name" value="Radical SAM enzymes"/>
    <property type="match status" value="1"/>
</dbReference>
<keyword evidence="1" id="KW-0949">S-adenosyl-L-methionine</keyword>
<dbReference type="InterPro" id="IPR050105">
    <property type="entry name" value="MoCo_biosynth_MoaA/MoaC"/>
</dbReference>
<dbReference type="GO" id="GO:0061799">
    <property type="term" value="F:cyclic pyranopterin monophosphate synthase activity"/>
    <property type="evidence" value="ECO:0007669"/>
    <property type="project" value="TreeGrafter"/>
</dbReference>
<dbReference type="SMART" id="SM00729">
    <property type="entry name" value="Elp3"/>
    <property type="match status" value="1"/>
</dbReference>
<dbReference type="GO" id="GO:0006777">
    <property type="term" value="P:Mo-molybdopterin cofactor biosynthetic process"/>
    <property type="evidence" value="ECO:0007669"/>
    <property type="project" value="UniProtKB-KW"/>
</dbReference>
<reference evidence="9" key="2">
    <citation type="submission" date="2020-09" db="EMBL/GenBank/DDBJ databases">
        <authorList>
            <person name="Sun Q."/>
            <person name="Zhou Y."/>
        </authorList>
    </citation>
    <scope>NUCLEOTIDE SEQUENCE</scope>
    <source>
        <strain evidence="9">CGMCC 1.12987</strain>
    </source>
</reference>
<dbReference type="CDD" id="cd01335">
    <property type="entry name" value="Radical_SAM"/>
    <property type="match status" value="1"/>
</dbReference>
<dbReference type="GO" id="GO:0061798">
    <property type="term" value="F:GTP 3',8'-cyclase activity"/>
    <property type="evidence" value="ECO:0007669"/>
    <property type="project" value="TreeGrafter"/>
</dbReference>
<evidence type="ECO:0000256" key="4">
    <source>
        <dbReference type="ARBA" id="ARBA00023004"/>
    </source>
</evidence>